<dbReference type="Proteomes" id="UP000092482">
    <property type="component" value="Chromosome"/>
</dbReference>
<dbReference type="AlphaFoldDB" id="A0A1B1NCU0"/>
<dbReference type="InterPro" id="IPR014729">
    <property type="entry name" value="Rossmann-like_a/b/a_fold"/>
</dbReference>
<dbReference type="OrthoDB" id="3174546at2"/>
<sequence>MVEQVQSTGRPLVVGFDGSDSAEQAVRWAAQAAARAGQPLVVLHAADRIVYAQDEVAGIWDPAQMQEVSLRAAEAGARIAREQEPGLTATAQSSLLSPRQALDEASAQAAGVVVGTRGLGRVRKALVGTTAYGVSGHSRCPVTVVPHDAPVPGPGAPVVVGIDGSVSGERALAVAAREAEMWGAELHIVCSWERPHEDPWGLPPVGFSTVQEAADAAQEGAEEILREAAERLQREHEGLVVSTKAPSGRTEESLLEATEGAGLLVLGNRGHGRLSVMLLGSTTSHMLHLSRIAVQVVP</sequence>
<reference evidence="3 4" key="1">
    <citation type="submission" date="2016-03" db="EMBL/GenBank/DDBJ databases">
        <title>Shallow-sea hydrothermal system.</title>
        <authorList>
            <person name="Tang K."/>
        </authorList>
    </citation>
    <scope>NUCLEOTIDE SEQUENCE [LARGE SCALE GENOMIC DNA]</scope>
    <source>
        <strain evidence="3 4">JLT9</strain>
    </source>
</reference>
<feature type="domain" description="UspA" evidence="2">
    <location>
        <begin position="10"/>
        <end position="146"/>
    </location>
</feature>
<evidence type="ECO:0000259" key="2">
    <source>
        <dbReference type="Pfam" id="PF00582"/>
    </source>
</evidence>
<dbReference type="SUPFAM" id="SSF52402">
    <property type="entry name" value="Adenine nucleotide alpha hydrolases-like"/>
    <property type="match status" value="2"/>
</dbReference>
<evidence type="ECO:0000313" key="4">
    <source>
        <dbReference type="Proteomes" id="UP000092482"/>
    </source>
</evidence>
<dbReference type="Pfam" id="PF00582">
    <property type="entry name" value="Usp"/>
    <property type="match status" value="2"/>
</dbReference>
<dbReference type="STRING" id="1758689.SGUI_1863"/>
<evidence type="ECO:0000256" key="1">
    <source>
        <dbReference type="ARBA" id="ARBA00008791"/>
    </source>
</evidence>
<dbReference type="InterPro" id="IPR006015">
    <property type="entry name" value="Universal_stress_UspA"/>
</dbReference>
<dbReference type="Gene3D" id="3.40.50.620">
    <property type="entry name" value="HUPs"/>
    <property type="match status" value="2"/>
</dbReference>
<evidence type="ECO:0000313" key="3">
    <source>
        <dbReference type="EMBL" id="ANS79259.1"/>
    </source>
</evidence>
<dbReference type="KEGG" id="serj:SGUI_1863"/>
<proteinExistence type="inferred from homology"/>
<gene>
    <name evidence="3" type="ORF">SGUI_1863</name>
</gene>
<dbReference type="PANTHER" id="PTHR46268:SF6">
    <property type="entry name" value="UNIVERSAL STRESS PROTEIN UP12"/>
    <property type="match status" value="1"/>
</dbReference>
<dbReference type="PRINTS" id="PR01438">
    <property type="entry name" value="UNVRSLSTRESS"/>
</dbReference>
<dbReference type="InterPro" id="IPR006016">
    <property type="entry name" value="UspA"/>
</dbReference>
<dbReference type="PANTHER" id="PTHR46268">
    <property type="entry name" value="STRESS RESPONSE PROTEIN NHAX"/>
    <property type="match status" value="1"/>
</dbReference>
<organism evidence="3 4">
    <name type="scientific">Serinicoccus hydrothermalis</name>
    <dbReference type="NCBI Taxonomy" id="1758689"/>
    <lineage>
        <taxon>Bacteria</taxon>
        <taxon>Bacillati</taxon>
        <taxon>Actinomycetota</taxon>
        <taxon>Actinomycetes</taxon>
        <taxon>Micrococcales</taxon>
        <taxon>Ornithinimicrobiaceae</taxon>
        <taxon>Serinicoccus</taxon>
    </lineage>
</organism>
<dbReference type="EMBL" id="CP014989">
    <property type="protein sequence ID" value="ANS79259.1"/>
    <property type="molecule type" value="Genomic_DNA"/>
</dbReference>
<accession>A0A1B1NCU0</accession>
<protein>
    <submittedName>
        <fullName evidence="3">Universal stress protein family</fullName>
    </submittedName>
</protein>
<name>A0A1B1NCU0_9MICO</name>
<feature type="domain" description="UspA" evidence="2">
    <location>
        <begin position="158"/>
        <end position="298"/>
    </location>
</feature>
<keyword evidence="4" id="KW-1185">Reference proteome</keyword>
<comment type="similarity">
    <text evidence="1">Belongs to the universal stress protein A family.</text>
</comment>
<dbReference type="RefSeq" id="WP_066639256.1">
    <property type="nucleotide sequence ID" value="NZ_CP014989.1"/>
</dbReference>